<organism evidence="1 2">
    <name type="scientific">Aspergillus sclerotioniger CBS 115572</name>
    <dbReference type="NCBI Taxonomy" id="1450535"/>
    <lineage>
        <taxon>Eukaryota</taxon>
        <taxon>Fungi</taxon>
        <taxon>Dikarya</taxon>
        <taxon>Ascomycota</taxon>
        <taxon>Pezizomycotina</taxon>
        <taxon>Eurotiomycetes</taxon>
        <taxon>Eurotiomycetidae</taxon>
        <taxon>Eurotiales</taxon>
        <taxon>Aspergillaceae</taxon>
        <taxon>Aspergillus</taxon>
        <taxon>Aspergillus subgen. Circumdati</taxon>
    </lineage>
</organism>
<dbReference type="Proteomes" id="UP000246702">
    <property type="component" value="Unassembled WGS sequence"/>
</dbReference>
<reference evidence="1 2" key="1">
    <citation type="submission" date="2016-12" db="EMBL/GenBank/DDBJ databases">
        <title>The genomes of Aspergillus section Nigri reveals drivers in fungal speciation.</title>
        <authorList>
            <consortium name="DOE Joint Genome Institute"/>
            <person name="Vesth T.C."/>
            <person name="Nybo J."/>
            <person name="Theobald S."/>
            <person name="Brandl J."/>
            <person name="Frisvad J.C."/>
            <person name="Nielsen K.F."/>
            <person name="Lyhne E.K."/>
            <person name="Kogle M.E."/>
            <person name="Kuo A."/>
            <person name="Riley R."/>
            <person name="Clum A."/>
            <person name="Nolan M."/>
            <person name="Lipzen A."/>
            <person name="Salamov A."/>
            <person name="Henrissat B."/>
            <person name="Wiebenga A."/>
            <person name="De Vries R.P."/>
            <person name="Grigoriev I.V."/>
            <person name="Mortensen U.H."/>
            <person name="Andersen M.R."/>
            <person name="Baker S.E."/>
        </authorList>
    </citation>
    <scope>NUCLEOTIDE SEQUENCE [LARGE SCALE GENOMIC DNA]</scope>
    <source>
        <strain evidence="1 2">CBS 115572</strain>
    </source>
</reference>
<evidence type="ECO:0000313" key="2">
    <source>
        <dbReference type="Proteomes" id="UP000246702"/>
    </source>
</evidence>
<dbReference type="AlphaFoldDB" id="A0A317XBK4"/>
<dbReference type="GeneID" id="37109762"/>
<sequence length="84" mass="9480">CESIEWTTLPRRTRIKPPSTAVAVIVDVIHNQGAIHITDDDRTYIDMVGTEFAGHLVVVRWNRNLWLRGSGHIEVGYVLAKEGK</sequence>
<feature type="non-terminal residue" evidence="1">
    <location>
        <position position="1"/>
    </location>
</feature>
<dbReference type="RefSeq" id="XP_025472775.1">
    <property type="nucleotide sequence ID" value="XM_025607619.1"/>
</dbReference>
<dbReference type="OrthoDB" id="4499469at2759"/>
<name>A0A317XBK4_9EURO</name>
<evidence type="ECO:0000313" key="1">
    <source>
        <dbReference type="EMBL" id="PWY96014.1"/>
    </source>
</evidence>
<accession>A0A317XBK4</accession>
<keyword evidence="2" id="KW-1185">Reference proteome</keyword>
<dbReference type="EMBL" id="MSFK01000002">
    <property type="protein sequence ID" value="PWY96014.1"/>
    <property type="molecule type" value="Genomic_DNA"/>
</dbReference>
<protein>
    <submittedName>
        <fullName evidence="1">Uncharacterized protein</fullName>
    </submittedName>
</protein>
<comment type="caution">
    <text evidence="1">The sequence shown here is derived from an EMBL/GenBank/DDBJ whole genome shotgun (WGS) entry which is preliminary data.</text>
</comment>
<gene>
    <name evidence="1" type="ORF">BO94DRAFT_454775</name>
</gene>
<proteinExistence type="predicted"/>